<dbReference type="PANTHER" id="PTHR12478">
    <property type="entry name" value="DNA-DAMAGE-INDUCIBLE TRANSCRIPT 4 PROTEIN DDIT4"/>
    <property type="match status" value="1"/>
</dbReference>
<evidence type="ECO:0000256" key="1">
    <source>
        <dbReference type="ARBA" id="ARBA00004496"/>
    </source>
</evidence>
<dbReference type="GeneTree" id="ENSGT00530000063652"/>
<reference evidence="7" key="1">
    <citation type="journal article" date="2011" name="Nature">
        <title>A high-resolution map of human evolutionary constraint using 29 mammals.</title>
        <authorList>
            <person name="Lindblad-Toh K."/>
            <person name="Garber M."/>
            <person name="Zuk O."/>
            <person name="Lin M.F."/>
            <person name="Parker B.J."/>
            <person name="Washietl S."/>
            <person name="Kheradpour P."/>
            <person name="Ernst J."/>
            <person name="Jordan G."/>
            <person name="Mauceli E."/>
            <person name="Ward L.D."/>
            <person name="Lowe C.B."/>
            <person name="Holloway A.K."/>
            <person name="Clamp M."/>
            <person name="Gnerre S."/>
            <person name="Alfoldi J."/>
            <person name="Beal K."/>
            <person name="Chang J."/>
            <person name="Clawson H."/>
            <person name="Cuff J."/>
            <person name="Di Palma F."/>
            <person name="Fitzgerald S."/>
            <person name="Flicek P."/>
            <person name="Guttman M."/>
            <person name="Hubisz M.J."/>
            <person name="Jaffe D.B."/>
            <person name="Jungreis I."/>
            <person name="Kent W.J."/>
            <person name="Kostka D."/>
            <person name="Lara M."/>
            <person name="Martins A.L."/>
            <person name="Massingham T."/>
            <person name="Moltke I."/>
            <person name="Raney B.J."/>
            <person name="Rasmussen M.D."/>
            <person name="Robinson J."/>
            <person name="Stark A."/>
            <person name="Vilella A.J."/>
            <person name="Wen J."/>
            <person name="Xie X."/>
            <person name="Zody M.C."/>
            <person name="Baldwin J."/>
            <person name="Bloom T."/>
            <person name="Chin C.W."/>
            <person name="Heiman D."/>
            <person name="Nicol R."/>
            <person name="Nusbaum C."/>
            <person name="Young S."/>
            <person name="Wilkinson J."/>
            <person name="Worley K.C."/>
            <person name="Kovar C.L."/>
            <person name="Muzny D.M."/>
            <person name="Gibbs R.A."/>
            <person name="Cree A."/>
            <person name="Dihn H.H."/>
            <person name="Fowler G."/>
            <person name="Jhangiani S."/>
            <person name="Joshi V."/>
            <person name="Lee S."/>
            <person name="Lewis L.R."/>
            <person name="Nazareth L.V."/>
            <person name="Okwuonu G."/>
            <person name="Santibanez J."/>
            <person name="Warren W.C."/>
            <person name="Mardis E.R."/>
            <person name="Weinstock G.M."/>
            <person name="Wilson R.K."/>
            <person name="Delehaunty K."/>
            <person name="Dooling D."/>
            <person name="Fronik C."/>
            <person name="Fulton L."/>
            <person name="Fulton B."/>
            <person name="Graves T."/>
            <person name="Minx P."/>
            <person name="Sodergren E."/>
            <person name="Birney E."/>
            <person name="Margulies E.H."/>
            <person name="Herrero J."/>
            <person name="Green E.D."/>
            <person name="Haussler D."/>
            <person name="Siepel A."/>
            <person name="Goldman N."/>
            <person name="Pollard K.S."/>
            <person name="Pedersen J.S."/>
            <person name="Lander E.S."/>
            <person name="Kellis M."/>
        </authorList>
    </citation>
    <scope>NUCLEOTIDE SEQUENCE [LARGE SCALE GENOMIC DNA]</scope>
    <source>
        <strain evidence="7">2N</strain>
    </source>
</reference>
<dbReference type="VEuPathDB" id="HostDB:ENSCPOG00000037950"/>
<dbReference type="Gene3D" id="3.90.470.40">
    <property type="entry name" value="RTP801-like"/>
    <property type="match status" value="1"/>
</dbReference>
<proteinExistence type="inferred from homology"/>
<evidence type="ECO:0000256" key="2">
    <source>
        <dbReference type="ARBA" id="ARBA00010670"/>
    </source>
</evidence>
<dbReference type="Proteomes" id="UP000005447">
    <property type="component" value="Unassembled WGS sequence"/>
</dbReference>
<dbReference type="InterPro" id="IPR012918">
    <property type="entry name" value="RTP801-like"/>
</dbReference>
<evidence type="ECO:0000313" key="7">
    <source>
        <dbReference type="Proteomes" id="UP000005447"/>
    </source>
</evidence>
<dbReference type="OMA" id="QDHTSWH"/>
<accession>A0A286X8P8</accession>
<dbReference type="eggNOG" id="ENOG502R3EE">
    <property type="taxonomic scope" value="Eukaryota"/>
</dbReference>
<keyword evidence="3" id="KW-0963">Cytoplasm</keyword>
<reference evidence="6" key="2">
    <citation type="submission" date="2025-08" db="UniProtKB">
        <authorList>
            <consortium name="Ensembl"/>
        </authorList>
    </citation>
    <scope>IDENTIFICATION</scope>
    <source>
        <strain evidence="6">2N</strain>
    </source>
</reference>
<organism evidence="6 7">
    <name type="scientific">Cavia porcellus</name>
    <name type="common">Guinea pig</name>
    <dbReference type="NCBI Taxonomy" id="10141"/>
    <lineage>
        <taxon>Eukaryota</taxon>
        <taxon>Metazoa</taxon>
        <taxon>Chordata</taxon>
        <taxon>Craniata</taxon>
        <taxon>Vertebrata</taxon>
        <taxon>Euteleostomi</taxon>
        <taxon>Mammalia</taxon>
        <taxon>Eutheria</taxon>
        <taxon>Euarchontoglires</taxon>
        <taxon>Glires</taxon>
        <taxon>Rodentia</taxon>
        <taxon>Hystricomorpha</taxon>
        <taxon>Caviidae</taxon>
        <taxon>Cavia</taxon>
    </lineage>
</organism>
<evidence type="ECO:0000313" key="6">
    <source>
        <dbReference type="Ensembl" id="ENSCPOP00000021797.1"/>
    </source>
</evidence>
<dbReference type="Pfam" id="PF07809">
    <property type="entry name" value="RTP801_C"/>
    <property type="match status" value="1"/>
</dbReference>
<comment type="function">
    <text evidence="4">Inhibits cell growth by regulating the TOR signaling pathway upstream of the TSC1-TSC2 complex and downstream of AKT1.</text>
</comment>
<gene>
    <name evidence="6" type="primary">DDIT4L</name>
</gene>
<dbReference type="AlphaFoldDB" id="A0A286X8P8"/>
<comment type="subcellular location">
    <subcellularLocation>
        <location evidence="1">Cytoplasm</location>
    </subcellularLocation>
</comment>
<keyword evidence="7" id="KW-1185">Reference proteome</keyword>
<comment type="similarity">
    <text evidence="2">Belongs to the DDIT4 family.</text>
</comment>
<dbReference type="GO" id="GO:0005737">
    <property type="term" value="C:cytoplasm"/>
    <property type="evidence" value="ECO:0007669"/>
    <property type="project" value="UniProtKB-SubCell"/>
</dbReference>
<dbReference type="PANTHER" id="PTHR12478:SF17">
    <property type="entry name" value="DNA DAMAGE-INDUCIBLE TRANSCRIPT 4-LIKE PROTEIN"/>
    <property type="match status" value="1"/>
</dbReference>
<dbReference type="InParanoid" id="A0A286X8P8"/>
<sequence length="181" mass="20147">MRSDPALWAKLPQPSICSSDFDYWDYAAPEPNLRQVVLEEPACWSLAAMLEQCLSRSKQTKLGCSTVLVPEQLTRRIAQDVLRLSSTEPCGLRSCVIQVQLEAGDVCKRLGQIVCDTSMAPTFELTLVFKQEPRSWDGFRNIFSRGCLSSGLGRTLILSPGFRLVKKKLYSLLGPMVTEGC</sequence>
<dbReference type="FunCoup" id="A0A286X8P8">
    <property type="interactions" value="63"/>
</dbReference>
<reference evidence="6" key="3">
    <citation type="submission" date="2025-09" db="UniProtKB">
        <authorList>
            <consortium name="Ensembl"/>
        </authorList>
    </citation>
    <scope>IDENTIFICATION</scope>
    <source>
        <strain evidence="6">2N</strain>
    </source>
</reference>
<dbReference type="Bgee" id="ENSCPOG00000037950">
    <property type="expression patterns" value="Expressed in heart and 6 other cell types or tissues"/>
</dbReference>
<dbReference type="Ensembl" id="ENSCPOT00000037705.1">
    <property type="protein sequence ID" value="ENSCPOP00000021797.1"/>
    <property type="gene ID" value="ENSCPOG00000037950.1"/>
</dbReference>
<evidence type="ECO:0000256" key="4">
    <source>
        <dbReference type="ARBA" id="ARBA00037487"/>
    </source>
</evidence>
<dbReference type="InterPro" id="IPR038281">
    <property type="entry name" value="RTP801-like_C_sf"/>
</dbReference>
<protein>
    <recommendedName>
        <fullName evidence="5">DNA damage-inducible transcript 4-like protein</fullName>
    </recommendedName>
</protein>
<evidence type="ECO:0000256" key="3">
    <source>
        <dbReference type="ARBA" id="ARBA00022490"/>
    </source>
</evidence>
<dbReference type="GO" id="GO:0009968">
    <property type="term" value="P:negative regulation of signal transduction"/>
    <property type="evidence" value="ECO:0007669"/>
    <property type="project" value="InterPro"/>
</dbReference>
<dbReference type="EMBL" id="AAKN02038738">
    <property type="status" value="NOT_ANNOTATED_CDS"/>
    <property type="molecule type" value="Genomic_DNA"/>
</dbReference>
<name>A0A286X8P8_CAVPO</name>
<evidence type="ECO:0000256" key="5">
    <source>
        <dbReference type="ARBA" id="ARBA00039359"/>
    </source>
</evidence>